<accession>A0A542ZPA2</accession>
<evidence type="ECO:0000256" key="2">
    <source>
        <dbReference type="SAM" id="Phobius"/>
    </source>
</evidence>
<feature type="region of interest" description="Disordered" evidence="1">
    <location>
        <begin position="1"/>
        <end position="96"/>
    </location>
</feature>
<feature type="compositionally biased region" description="Low complexity" evidence="1">
    <location>
        <begin position="16"/>
        <end position="36"/>
    </location>
</feature>
<reference evidence="4 5" key="1">
    <citation type="submission" date="2019-06" db="EMBL/GenBank/DDBJ databases">
        <title>Sequencing the genomes of 1000 actinobacteria strains.</title>
        <authorList>
            <person name="Klenk H.-P."/>
        </authorList>
    </citation>
    <scope>NUCLEOTIDE SEQUENCE [LARGE SCALE GENOMIC DNA]</scope>
    <source>
        <strain evidence="4 5">DSM 4813</strain>
    </source>
</reference>
<evidence type="ECO:0000259" key="3">
    <source>
        <dbReference type="Pfam" id="PF12089"/>
    </source>
</evidence>
<evidence type="ECO:0000313" key="5">
    <source>
        <dbReference type="Proteomes" id="UP000315389"/>
    </source>
</evidence>
<proteinExistence type="predicted"/>
<keyword evidence="2" id="KW-0472">Membrane</keyword>
<name>A0A542ZPA2_RARFA</name>
<evidence type="ECO:0000256" key="1">
    <source>
        <dbReference type="SAM" id="MobiDB-lite"/>
    </source>
</evidence>
<feature type="transmembrane region" description="Helical" evidence="2">
    <location>
        <begin position="115"/>
        <end position="138"/>
    </location>
</feature>
<comment type="caution">
    <text evidence="4">The sequence shown here is derived from an EMBL/GenBank/DDBJ whole genome shotgun (WGS) entry which is preliminary data.</text>
</comment>
<dbReference type="Proteomes" id="UP000315389">
    <property type="component" value="Unassembled WGS sequence"/>
</dbReference>
<dbReference type="Pfam" id="PF12089">
    <property type="entry name" value="DUF3566"/>
    <property type="match status" value="1"/>
</dbReference>
<feature type="compositionally biased region" description="Low complexity" evidence="1">
    <location>
        <begin position="48"/>
        <end position="77"/>
    </location>
</feature>
<dbReference type="InterPro" id="IPR021949">
    <property type="entry name" value="DUF3566_TM"/>
</dbReference>
<keyword evidence="2 4" id="KW-0812">Transmembrane</keyword>
<organism evidence="4 5">
    <name type="scientific">Rarobacter faecitabidus</name>
    <dbReference type="NCBI Taxonomy" id="13243"/>
    <lineage>
        <taxon>Bacteria</taxon>
        <taxon>Bacillati</taxon>
        <taxon>Actinomycetota</taxon>
        <taxon>Actinomycetes</taxon>
        <taxon>Micrococcales</taxon>
        <taxon>Rarobacteraceae</taxon>
        <taxon>Rarobacter</taxon>
    </lineage>
</organism>
<sequence length="215" mass="22302">MARERLRTLPKSTKTPSNKAAKPSTAAPAAKDAASPQTGATPARKSTKTATETGATPAAAASPAAASGPAPAPQADATRTGDTTAQSAAKPAGLPGPRRVRLSVSRIDPWSVVKFSFLISFAVGIMIVVAAAIFWFILDGMHVFSSINDTIAEIAGEPEKFNILQWVTLERTLSLATIIALIDIVVLTALSTIFSLLYNLTAMLVGGVSVTLTDE</sequence>
<feature type="domain" description="DUF3566" evidence="3">
    <location>
        <begin position="97"/>
        <end position="214"/>
    </location>
</feature>
<dbReference type="AlphaFoldDB" id="A0A542ZPA2"/>
<keyword evidence="5" id="KW-1185">Reference proteome</keyword>
<keyword evidence="2" id="KW-1133">Transmembrane helix</keyword>
<protein>
    <submittedName>
        <fullName evidence="4">Transmembrane protein DUF3566</fullName>
    </submittedName>
</protein>
<evidence type="ECO:0000313" key="4">
    <source>
        <dbReference type="EMBL" id="TQL62201.1"/>
    </source>
</evidence>
<dbReference type="EMBL" id="VFOS01000002">
    <property type="protein sequence ID" value="TQL62201.1"/>
    <property type="molecule type" value="Genomic_DNA"/>
</dbReference>
<feature type="transmembrane region" description="Helical" evidence="2">
    <location>
        <begin position="173"/>
        <end position="198"/>
    </location>
</feature>
<gene>
    <name evidence="4" type="ORF">FB461_1842</name>
</gene>